<dbReference type="EMBL" id="KN832878">
    <property type="protein sequence ID" value="KIM99965.1"/>
    <property type="molecule type" value="Genomic_DNA"/>
</dbReference>
<dbReference type="PANTHER" id="PTHR43782">
    <property type="entry name" value="ARGINASE"/>
    <property type="match status" value="1"/>
</dbReference>
<name>A0A0C3GV25_OIDMZ</name>
<comment type="similarity">
    <text evidence="4">Belongs to the arginase family.</text>
</comment>
<dbReference type="Gene3D" id="3.40.800.10">
    <property type="entry name" value="Ureohydrolase domain"/>
    <property type="match status" value="1"/>
</dbReference>
<evidence type="ECO:0000313" key="5">
    <source>
        <dbReference type="EMBL" id="KIM99965.1"/>
    </source>
</evidence>
<evidence type="ECO:0000256" key="4">
    <source>
        <dbReference type="PROSITE-ProRule" id="PRU00742"/>
    </source>
</evidence>
<dbReference type="InterPro" id="IPR006035">
    <property type="entry name" value="Ureohydrolase"/>
</dbReference>
<protein>
    <recommendedName>
        <fullName evidence="7">Arginase</fullName>
    </recommendedName>
</protein>
<keyword evidence="1" id="KW-0479">Metal-binding</keyword>
<dbReference type="SUPFAM" id="SSF52768">
    <property type="entry name" value="Arginase/deacetylase"/>
    <property type="match status" value="1"/>
</dbReference>
<dbReference type="AlphaFoldDB" id="A0A0C3GV25"/>
<dbReference type="HOGENOM" id="CLU_888765_0_0_1"/>
<accession>A0A0C3GV25</accession>
<dbReference type="PANTHER" id="PTHR43782:SF3">
    <property type="entry name" value="ARGINASE"/>
    <property type="match status" value="1"/>
</dbReference>
<organism evidence="5 6">
    <name type="scientific">Oidiodendron maius (strain Zn)</name>
    <dbReference type="NCBI Taxonomy" id="913774"/>
    <lineage>
        <taxon>Eukaryota</taxon>
        <taxon>Fungi</taxon>
        <taxon>Dikarya</taxon>
        <taxon>Ascomycota</taxon>
        <taxon>Pezizomycotina</taxon>
        <taxon>Leotiomycetes</taxon>
        <taxon>Leotiomycetes incertae sedis</taxon>
        <taxon>Myxotrichaceae</taxon>
        <taxon>Oidiodendron</taxon>
    </lineage>
</organism>
<evidence type="ECO:0000313" key="6">
    <source>
        <dbReference type="Proteomes" id="UP000054321"/>
    </source>
</evidence>
<keyword evidence="2" id="KW-0378">Hydrolase</keyword>
<gene>
    <name evidence="5" type="ORF">OIDMADRAFT_146446</name>
</gene>
<dbReference type="Proteomes" id="UP000054321">
    <property type="component" value="Unassembled WGS sequence"/>
</dbReference>
<dbReference type="InParanoid" id="A0A0C3GV25"/>
<dbReference type="Pfam" id="PF00491">
    <property type="entry name" value="Arginase"/>
    <property type="match status" value="1"/>
</dbReference>
<dbReference type="STRING" id="913774.A0A0C3GV25"/>
<evidence type="ECO:0000256" key="3">
    <source>
        <dbReference type="ARBA" id="ARBA00023211"/>
    </source>
</evidence>
<sequence length="313" mass="33930">MKDSITIVTVPSEAGTHWGGQAKAPAALLGAGLTHKLELKGFDTTIVSALREPHLWAPHPLKNGVRNEKGVLEVMQDVRATLLPVFSSDTVPIVIGGDCSITPAVLSALSGPDSRRVGMIYFDGDVDLSLPTSENRPPDSDACVLDSMVLTHLTGRRGGLSSIRDFLLLKHEGVAEALVTASNTVLFGFDPEQLKPEHWLFLLENQFKAIGAPRVRESPVAAAAEALSWLEARCDYILVHFDLDVVSSEQFPLGNYPHYGGLLFEDAMECLKEFMHSNKLAGLVVTEVNPGNDPGGRLVERLVDGIVETFERD</sequence>
<reference evidence="6" key="2">
    <citation type="submission" date="2015-01" db="EMBL/GenBank/DDBJ databases">
        <title>Evolutionary Origins and Diversification of the Mycorrhizal Mutualists.</title>
        <authorList>
            <consortium name="DOE Joint Genome Institute"/>
            <consortium name="Mycorrhizal Genomics Consortium"/>
            <person name="Kohler A."/>
            <person name="Kuo A."/>
            <person name="Nagy L.G."/>
            <person name="Floudas D."/>
            <person name="Copeland A."/>
            <person name="Barry K.W."/>
            <person name="Cichocki N."/>
            <person name="Veneault-Fourrey C."/>
            <person name="LaButti K."/>
            <person name="Lindquist E.A."/>
            <person name="Lipzen A."/>
            <person name="Lundell T."/>
            <person name="Morin E."/>
            <person name="Murat C."/>
            <person name="Riley R."/>
            <person name="Ohm R."/>
            <person name="Sun H."/>
            <person name="Tunlid A."/>
            <person name="Henrissat B."/>
            <person name="Grigoriev I.V."/>
            <person name="Hibbett D.S."/>
            <person name="Martin F."/>
        </authorList>
    </citation>
    <scope>NUCLEOTIDE SEQUENCE [LARGE SCALE GENOMIC DNA]</scope>
    <source>
        <strain evidence="6">Zn</strain>
    </source>
</reference>
<dbReference type="PROSITE" id="PS51409">
    <property type="entry name" value="ARGINASE_2"/>
    <property type="match status" value="1"/>
</dbReference>
<dbReference type="CDD" id="cd09999">
    <property type="entry name" value="Arginase-like_1"/>
    <property type="match status" value="1"/>
</dbReference>
<dbReference type="GO" id="GO:0005737">
    <property type="term" value="C:cytoplasm"/>
    <property type="evidence" value="ECO:0007669"/>
    <property type="project" value="TreeGrafter"/>
</dbReference>
<dbReference type="GO" id="GO:0030145">
    <property type="term" value="F:manganese ion binding"/>
    <property type="evidence" value="ECO:0007669"/>
    <property type="project" value="TreeGrafter"/>
</dbReference>
<reference evidence="5 6" key="1">
    <citation type="submission" date="2014-04" db="EMBL/GenBank/DDBJ databases">
        <authorList>
            <consortium name="DOE Joint Genome Institute"/>
            <person name="Kuo A."/>
            <person name="Martino E."/>
            <person name="Perotto S."/>
            <person name="Kohler A."/>
            <person name="Nagy L.G."/>
            <person name="Floudas D."/>
            <person name="Copeland A."/>
            <person name="Barry K.W."/>
            <person name="Cichocki N."/>
            <person name="Veneault-Fourrey C."/>
            <person name="LaButti K."/>
            <person name="Lindquist E.A."/>
            <person name="Lipzen A."/>
            <person name="Lundell T."/>
            <person name="Morin E."/>
            <person name="Murat C."/>
            <person name="Sun H."/>
            <person name="Tunlid A."/>
            <person name="Henrissat B."/>
            <person name="Grigoriev I.V."/>
            <person name="Hibbett D.S."/>
            <person name="Martin F."/>
            <person name="Nordberg H.P."/>
            <person name="Cantor M.N."/>
            <person name="Hua S.X."/>
        </authorList>
    </citation>
    <scope>NUCLEOTIDE SEQUENCE [LARGE SCALE GENOMIC DNA]</scope>
    <source>
        <strain evidence="5 6">Zn</strain>
    </source>
</reference>
<evidence type="ECO:0000256" key="1">
    <source>
        <dbReference type="ARBA" id="ARBA00022723"/>
    </source>
</evidence>
<evidence type="ECO:0000256" key="2">
    <source>
        <dbReference type="ARBA" id="ARBA00022801"/>
    </source>
</evidence>
<keyword evidence="3" id="KW-0464">Manganese</keyword>
<keyword evidence="6" id="KW-1185">Reference proteome</keyword>
<evidence type="ECO:0008006" key="7">
    <source>
        <dbReference type="Google" id="ProtNLM"/>
    </source>
</evidence>
<proteinExistence type="inferred from homology"/>
<dbReference type="GO" id="GO:0004053">
    <property type="term" value="F:arginase activity"/>
    <property type="evidence" value="ECO:0007669"/>
    <property type="project" value="TreeGrafter"/>
</dbReference>
<dbReference type="OrthoDB" id="9992747at2759"/>
<dbReference type="InterPro" id="IPR023696">
    <property type="entry name" value="Ureohydrolase_dom_sf"/>
</dbReference>